<dbReference type="Proteomes" id="UP000289808">
    <property type="component" value="Unassembled WGS sequence"/>
</dbReference>
<sequence length="1590" mass="174379">MRARSKQDYRTKSDFEIKHSLFDLKKVISLALATFGLCLGIYLIIPTVVGFAGYHSAQPTVSERYSNAIDKHGKINNYFAYGMDKLGDWGNWARGSINSAIDQINPKGQSVETDRVKKMLDKDTLSDSDKKDLADFYAKEVNIDSNKYDSYKNLASAVYKALLKKNKQTYKQNKSDQNQLSKTKQAAEDHEKAWDKYENYVNTSYKLLTKSQQAKVDEYIKKHGNPDKGSDKYYSTKEKAIYEIAPANSKAGKYFRAHNSSIRKETKKINDREGVTAKDVEKQLQSGKQQEPTSLAGKIAQAIFNFFWSTSVGEWLEKNTIGATIFGGAITSSQLNDIVYNKPYLLMYPVNTVSQNMYAVSNWMEPNSMQLALLLLIIILMIAGIRFAWGIIMNNAQSRSQFWHNIIDTVMSSVGLVAYPAIVTTLLQLNGVILLYLQGFMQSIQVQGNNVFTEAIHLGFGNSTLKALTSGGILGVNFSGAFFSLIYLFTAVGLAVYIKYYYFIRAIAFTILISVGPIFIAFWASDWGKRRAWNWLHEMVSTIFIQSVQALTICYLAMFSSWNNSRIALQTATAIAHQENYNLAHPVTTFANNILSNSGLLGGIVAAGFRKVFNVQTPSVGAGNFEVLVVGWIIMISFLPISRGLAELFGLQTHLLDGIHQSTSNALKTAALVGGSALALAAIGPTASILGKAGLDTLGNAGTYKALGEGLKAAKNTKGLKNRVKAMKKAYKNSANNPHAISAKHLNDIVQKWNGKVGEQGAQAIAAAGALGADAPEAVGKILQAKAGGKIGEKAAALAGRAFAKLGLNKQKYGNTALAKQQAEAIKEAQTKGREQDLKKMLNDAASGDADIAAQSYAKKTGESVNSPNAQKMKQWANHWNSMTDKEKDAYVASAIHGTNGDYSKVKDLQSKINDSLARLSGTTYDGRHGKPQNEAELDAKAKAMGLSNTYKEWKQDMAHSGNEVSVSDANAFLNRTGQKAIFAAQEAADIAGATSPNDQVIPYDPQKINEQVKQQAEDYSKTSRMQQLSKNDPEKYKQHMDSFKEHTRQQLMNAGNNEQVLSAMDSKQNFNQTWGDLADPKTGNESFKNSWVDKSRFSNALESRLKSIGVDSSAIAGIKSQVGSVQAKPLFNNISIDPQTGLSTPTINQNMYHELAEQAALNQQSLFGGEPAAKDYENIRNTDYSRYSPDPSKVATSSDVQSYFDRQRKAYDRMNYETRAAHNEAVARTAAQSESIFNVDNWFDSSRSSGMSGGLGRLSAGASTAFGRANQRVASYNQKLAQPIGISIAQARRIANESIDSDNGEGRIAPGQFRVAINNGLSRMEVKDPNGNYQMVGDFGIGDSTLTSGQTVYQNLAFDDNGGVVPELDPVTHRPAMSYQIIGNERVPYALPSGGPDLSSMIAPVGSTQRSLPRESAVRSSGYYGIPYSKFTNPTDSKIPTQEQISSSNDYGNYYLDFDRNGSVITGESNSDNQTQVLSSRHSESFLHGMPEGARVQIPIKMEVKGNGFYYDTSRGINYLDGSLDVDKQRSLRQEVRELLDSGSRRGEMFDVINHDMLSVTPKSYTNELSNNRANTDIKGLNTFDARKI</sequence>
<feature type="transmembrane region" description="Helical" evidence="4">
    <location>
        <begin position="371"/>
        <end position="392"/>
    </location>
</feature>
<keyword evidence="1 4" id="KW-0812">Transmembrane</keyword>
<feature type="transmembrane region" description="Helical" evidence="4">
    <location>
        <begin position="535"/>
        <end position="558"/>
    </location>
</feature>
<feature type="transmembrane region" description="Helical" evidence="4">
    <location>
        <begin position="502"/>
        <end position="523"/>
    </location>
</feature>
<reference evidence="5 6" key="1">
    <citation type="submission" date="2019-01" db="EMBL/GenBank/DDBJ databases">
        <title>The genome sequence of Lactobacillus crispatus L49.</title>
        <authorList>
            <person name="Zhong J."/>
            <person name="Zhang J."/>
        </authorList>
    </citation>
    <scope>NUCLEOTIDE SEQUENCE [LARGE SCALE GENOMIC DNA]</scope>
    <source>
        <strain evidence="5 6">L49</strain>
    </source>
</reference>
<evidence type="ECO:0000256" key="4">
    <source>
        <dbReference type="SAM" id="Phobius"/>
    </source>
</evidence>
<accession>A0A4Q0LPI3</accession>
<organism evidence="5 6">
    <name type="scientific">Lactobacillus crispatus</name>
    <dbReference type="NCBI Taxonomy" id="47770"/>
    <lineage>
        <taxon>Bacteria</taxon>
        <taxon>Bacillati</taxon>
        <taxon>Bacillota</taxon>
        <taxon>Bacilli</taxon>
        <taxon>Lactobacillales</taxon>
        <taxon>Lactobacillaceae</taxon>
        <taxon>Lactobacillus</taxon>
    </lineage>
</organism>
<dbReference type="RefSeq" id="WP_128734126.1">
    <property type="nucleotide sequence ID" value="NZ_SCLX01000049.1"/>
</dbReference>
<keyword evidence="3 4" id="KW-0472">Membrane</keyword>
<evidence type="ECO:0000256" key="2">
    <source>
        <dbReference type="ARBA" id="ARBA00022989"/>
    </source>
</evidence>
<dbReference type="GO" id="GO:0030255">
    <property type="term" value="P:protein secretion by the type IV secretion system"/>
    <property type="evidence" value="ECO:0007669"/>
    <property type="project" value="InterPro"/>
</dbReference>
<dbReference type="InterPro" id="IPR007688">
    <property type="entry name" value="Conjugal_tfr_TrbL/VirB6"/>
</dbReference>
<dbReference type="Pfam" id="PF04610">
    <property type="entry name" value="TrbL"/>
    <property type="match status" value="1"/>
</dbReference>
<feature type="transmembrane region" description="Helical" evidence="4">
    <location>
        <begin position="473"/>
        <end position="496"/>
    </location>
</feature>
<feature type="transmembrane region" description="Helical" evidence="4">
    <location>
        <begin position="27"/>
        <end position="54"/>
    </location>
</feature>
<proteinExistence type="predicted"/>
<evidence type="ECO:0000256" key="3">
    <source>
        <dbReference type="ARBA" id="ARBA00023136"/>
    </source>
</evidence>
<keyword evidence="2 4" id="KW-1133">Transmembrane helix</keyword>
<gene>
    <name evidence="5" type="ORF">ERD32_08120</name>
</gene>
<evidence type="ECO:0000256" key="1">
    <source>
        <dbReference type="ARBA" id="ARBA00022692"/>
    </source>
</evidence>
<comment type="caution">
    <text evidence="5">The sequence shown here is derived from an EMBL/GenBank/DDBJ whole genome shotgun (WGS) entry which is preliminary data.</text>
</comment>
<evidence type="ECO:0000313" key="5">
    <source>
        <dbReference type="EMBL" id="RXF57223.1"/>
    </source>
</evidence>
<evidence type="ECO:0000313" key="6">
    <source>
        <dbReference type="Proteomes" id="UP000289808"/>
    </source>
</evidence>
<name>A0A4Q0LPI3_9LACO</name>
<dbReference type="EMBL" id="SCLX01000049">
    <property type="protein sequence ID" value="RXF57223.1"/>
    <property type="molecule type" value="Genomic_DNA"/>
</dbReference>
<protein>
    <submittedName>
        <fullName evidence="5">Uncharacterized protein</fullName>
    </submittedName>
</protein>
<feature type="transmembrane region" description="Helical" evidence="4">
    <location>
        <begin position="621"/>
        <end position="641"/>
    </location>
</feature>
<feature type="transmembrane region" description="Helical" evidence="4">
    <location>
        <begin position="412"/>
        <end position="437"/>
    </location>
</feature>